<name>A0AAD5JM84_9FUNG</name>
<accession>A0AAD5JM84</accession>
<gene>
    <name evidence="1" type="ORF">BDA99DRAFT_296620</name>
</gene>
<proteinExistence type="predicted"/>
<protein>
    <submittedName>
        <fullName evidence="1">Uncharacterized protein</fullName>
    </submittedName>
</protein>
<reference evidence="1" key="1">
    <citation type="journal article" date="2022" name="IScience">
        <title>Evolution of zygomycete secretomes and the origins of terrestrial fungal ecologies.</title>
        <authorList>
            <person name="Chang Y."/>
            <person name="Wang Y."/>
            <person name="Mondo S."/>
            <person name="Ahrendt S."/>
            <person name="Andreopoulos W."/>
            <person name="Barry K."/>
            <person name="Beard J."/>
            <person name="Benny G.L."/>
            <person name="Blankenship S."/>
            <person name="Bonito G."/>
            <person name="Cuomo C."/>
            <person name="Desiro A."/>
            <person name="Gervers K.A."/>
            <person name="Hundley H."/>
            <person name="Kuo A."/>
            <person name="LaButti K."/>
            <person name="Lang B.F."/>
            <person name="Lipzen A."/>
            <person name="O'Donnell K."/>
            <person name="Pangilinan J."/>
            <person name="Reynolds N."/>
            <person name="Sandor L."/>
            <person name="Smith M.E."/>
            <person name="Tsang A."/>
            <person name="Grigoriev I.V."/>
            <person name="Stajich J.E."/>
            <person name="Spatafora J.W."/>
        </authorList>
    </citation>
    <scope>NUCLEOTIDE SEQUENCE</scope>
    <source>
        <strain evidence="1">RSA 2281</strain>
    </source>
</reference>
<dbReference type="SUPFAM" id="SSF48371">
    <property type="entry name" value="ARM repeat"/>
    <property type="match status" value="1"/>
</dbReference>
<comment type="caution">
    <text evidence="1">The sequence shown here is derived from an EMBL/GenBank/DDBJ whole genome shotgun (WGS) entry which is preliminary data.</text>
</comment>
<dbReference type="Gene3D" id="1.25.10.10">
    <property type="entry name" value="Leucine-rich Repeat Variant"/>
    <property type="match status" value="1"/>
</dbReference>
<keyword evidence="2" id="KW-1185">Reference proteome</keyword>
<dbReference type="AlphaFoldDB" id="A0AAD5JM84"/>
<dbReference type="EMBL" id="JAIXMP010000059">
    <property type="protein sequence ID" value="KAI9244488.1"/>
    <property type="molecule type" value="Genomic_DNA"/>
</dbReference>
<dbReference type="Proteomes" id="UP001209540">
    <property type="component" value="Unassembled WGS sequence"/>
</dbReference>
<dbReference type="InterPro" id="IPR016024">
    <property type="entry name" value="ARM-type_fold"/>
</dbReference>
<evidence type="ECO:0000313" key="2">
    <source>
        <dbReference type="Proteomes" id="UP001209540"/>
    </source>
</evidence>
<organism evidence="1 2">
    <name type="scientific">Phascolomyces articulosus</name>
    <dbReference type="NCBI Taxonomy" id="60185"/>
    <lineage>
        <taxon>Eukaryota</taxon>
        <taxon>Fungi</taxon>
        <taxon>Fungi incertae sedis</taxon>
        <taxon>Mucoromycota</taxon>
        <taxon>Mucoromycotina</taxon>
        <taxon>Mucoromycetes</taxon>
        <taxon>Mucorales</taxon>
        <taxon>Lichtheimiaceae</taxon>
        <taxon>Phascolomyces</taxon>
    </lineage>
</organism>
<reference evidence="1" key="2">
    <citation type="submission" date="2023-02" db="EMBL/GenBank/DDBJ databases">
        <authorList>
            <consortium name="DOE Joint Genome Institute"/>
            <person name="Mondo S.J."/>
            <person name="Chang Y."/>
            <person name="Wang Y."/>
            <person name="Ahrendt S."/>
            <person name="Andreopoulos W."/>
            <person name="Barry K."/>
            <person name="Beard J."/>
            <person name="Benny G.L."/>
            <person name="Blankenship S."/>
            <person name="Bonito G."/>
            <person name="Cuomo C."/>
            <person name="Desiro A."/>
            <person name="Gervers K.A."/>
            <person name="Hundley H."/>
            <person name="Kuo A."/>
            <person name="LaButti K."/>
            <person name="Lang B.F."/>
            <person name="Lipzen A."/>
            <person name="O'Donnell K."/>
            <person name="Pangilinan J."/>
            <person name="Reynolds N."/>
            <person name="Sandor L."/>
            <person name="Smith M.W."/>
            <person name="Tsang A."/>
            <person name="Grigoriev I.V."/>
            <person name="Stajich J.E."/>
            <person name="Spatafora J.W."/>
        </authorList>
    </citation>
    <scope>NUCLEOTIDE SEQUENCE</scope>
    <source>
        <strain evidence="1">RSA 2281</strain>
    </source>
</reference>
<sequence length="57" mass="6475">MEVDQAQKLIEGLYSASGPGIAKEIQEQLLAIQRQPQAWQIASQLLSIEEHIPRRTY</sequence>
<evidence type="ECO:0000313" key="1">
    <source>
        <dbReference type="EMBL" id="KAI9244488.1"/>
    </source>
</evidence>
<dbReference type="InterPro" id="IPR011989">
    <property type="entry name" value="ARM-like"/>
</dbReference>